<dbReference type="RefSeq" id="WP_148770323.1">
    <property type="nucleotide sequence ID" value="NZ_VSSS01000002.1"/>
</dbReference>
<dbReference type="EMBL" id="VSSS01000002">
    <property type="protein sequence ID" value="TYM00146.1"/>
    <property type="molecule type" value="Genomic_DNA"/>
</dbReference>
<organism evidence="1 2">
    <name type="scientific">Bradyrhizobium rifense</name>
    <dbReference type="NCBI Taxonomy" id="515499"/>
    <lineage>
        <taxon>Bacteria</taxon>
        <taxon>Pseudomonadati</taxon>
        <taxon>Pseudomonadota</taxon>
        <taxon>Alphaproteobacteria</taxon>
        <taxon>Hyphomicrobiales</taxon>
        <taxon>Nitrobacteraceae</taxon>
        <taxon>Bradyrhizobium</taxon>
    </lineage>
</organism>
<gene>
    <name evidence="1" type="ORF">FXB40_01165</name>
</gene>
<evidence type="ECO:0000313" key="2">
    <source>
        <dbReference type="Proteomes" id="UP000324758"/>
    </source>
</evidence>
<accession>A0A5D3KTH1</accession>
<protein>
    <submittedName>
        <fullName evidence="1">Uncharacterized protein</fullName>
    </submittedName>
</protein>
<proteinExistence type="predicted"/>
<dbReference type="Proteomes" id="UP000324758">
    <property type="component" value="Unassembled WGS sequence"/>
</dbReference>
<name>A0A5D3KTH1_9BRAD</name>
<sequence>MPPDRNRRAANIFGRPIGFHLAREDQPRFSGILKLLLAAANIVLSLRQLLGCFFPAICCGEHGPI</sequence>
<evidence type="ECO:0000313" key="1">
    <source>
        <dbReference type="EMBL" id="TYM00146.1"/>
    </source>
</evidence>
<dbReference type="OrthoDB" id="9925385at2"/>
<comment type="caution">
    <text evidence="1">The sequence shown here is derived from an EMBL/GenBank/DDBJ whole genome shotgun (WGS) entry which is preliminary data.</text>
</comment>
<keyword evidence="2" id="KW-1185">Reference proteome</keyword>
<reference evidence="1 2" key="1">
    <citation type="submission" date="2019-08" db="EMBL/GenBank/DDBJ databases">
        <title>Bradyrhizobium hipponensis sp. nov., a rhizobium isolated from a Lupinus angustifolius root nodule in Tunisia.</title>
        <authorList>
            <person name="Off K."/>
            <person name="Rejili M."/>
            <person name="Mars M."/>
            <person name="Brachmann A."/>
            <person name="Marin M."/>
        </authorList>
    </citation>
    <scope>NUCLEOTIDE SEQUENCE [LARGE SCALE GENOMIC DNA]</scope>
    <source>
        <strain evidence="1 2">CTAW71</strain>
    </source>
</reference>
<dbReference type="AlphaFoldDB" id="A0A5D3KTH1"/>